<proteinExistence type="predicted"/>
<organism evidence="2 5">
    <name type="scientific">Pseudoduganella umbonata</name>
    <dbReference type="NCBI Taxonomy" id="864828"/>
    <lineage>
        <taxon>Bacteria</taxon>
        <taxon>Pseudomonadati</taxon>
        <taxon>Pseudomonadota</taxon>
        <taxon>Betaproteobacteria</taxon>
        <taxon>Burkholderiales</taxon>
        <taxon>Oxalobacteraceae</taxon>
        <taxon>Telluria group</taxon>
        <taxon>Pseudoduganella</taxon>
    </lineage>
</organism>
<reference evidence="2 5" key="2">
    <citation type="submission" date="2020-08" db="EMBL/GenBank/DDBJ databases">
        <title>Genomic Encyclopedia of Type Strains, Phase III (KMG-III): the genomes of soil and plant-associated and newly described type strains.</title>
        <authorList>
            <person name="Whitman W."/>
        </authorList>
    </citation>
    <scope>NUCLEOTIDE SEQUENCE [LARGE SCALE GENOMIC DNA]</scope>
    <source>
        <strain evidence="2 5">CECT 7753</strain>
    </source>
</reference>
<evidence type="ECO:0000313" key="5">
    <source>
        <dbReference type="Proteomes" id="UP000584325"/>
    </source>
</evidence>
<dbReference type="EMBL" id="CP040017">
    <property type="protein sequence ID" value="QCP13190.1"/>
    <property type="molecule type" value="Genomic_DNA"/>
</dbReference>
<protein>
    <recommendedName>
        <fullName evidence="6">Type VI secretion system (T6SS) amidase immunity protein Tai4</fullName>
    </recommendedName>
</protein>
<dbReference type="EMBL" id="JACHXS010000007">
    <property type="protein sequence ID" value="MBB3223095.1"/>
    <property type="molecule type" value="Genomic_DNA"/>
</dbReference>
<dbReference type="Pfam" id="PF16695">
    <property type="entry name" value="Tai4"/>
    <property type="match status" value="1"/>
</dbReference>
<dbReference type="InterPro" id="IPR038314">
    <property type="entry name" value="T6SS_sf"/>
</dbReference>
<dbReference type="RefSeq" id="WP_137315982.1">
    <property type="nucleotide sequence ID" value="NZ_CP040017.1"/>
</dbReference>
<accession>A0A4P8HX11</accession>
<evidence type="ECO:0000313" key="4">
    <source>
        <dbReference type="Proteomes" id="UP000298763"/>
    </source>
</evidence>
<evidence type="ECO:0008006" key="6">
    <source>
        <dbReference type="Google" id="ProtNLM"/>
    </source>
</evidence>
<dbReference type="Proteomes" id="UP000584325">
    <property type="component" value="Unassembled WGS sequence"/>
</dbReference>
<dbReference type="Proteomes" id="UP000298763">
    <property type="component" value="Chromosome"/>
</dbReference>
<dbReference type="Gene3D" id="1.20.120.1620">
    <property type="match status" value="1"/>
</dbReference>
<name>A0A4P8HX11_9BURK</name>
<gene>
    <name evidence="3" type="ORF">FCL38_24165</name>
    <name evidence="2" type="ORF">FHS02_003933</name>
</gene>
<evidence type="ECO:0000256" key="1">
    <source>
        <dbReference type="SAM" id="SignalP"/>
    </source>
</evidence>
<evidence type="ECO:0000313" key="2">
    <source>
        <dbReference type="EMBL" id="MBB3223095.1"/>
    </source>
</evidence>
<dbReference type="OrthoDB" id="6563623at2"/>
<keyword evidence="1" id="KW-0732">Signal</keyword>
<reference evidence="3 4" key="1">
    <citation type="submission" date="2019-05" db="EMBL/GenBank/DDBJ databases">
        <title>Draft Genome Sequences of Six Type Strains of the Genus Massilia.</title>
        <authorList>
            <person name="Miess H."/>
            <person name="Frediansyhah A."/>
            <person name="Gross H."/>
        </authorList>
    </citation>
    <scope>NUCLEOTIDE SEQUENCE [LARGE SCALE GENOMIC DNA]</scope>
    <source>
        <strain evidence="3 4">DSMZ 26121</strain>
    </source>
</reference>
<dbReference type="InterPro" id="IPR032032">
    <property type="entry name" value="Tai4"/>
</dbReference>
<keyword evidence="4" id="KW-1185">Reference proteome</keyword>
<dbReference type="AlphaFoldDB" id="A0A4P8HX11"/>
<evidence type="ECO:0000313" key="3">
    <source>
        <dbReference type="EMBL" id="QCP13190.1"/>
    </source>
</evidence>
<feature type="signal peptide" evidence="1">
    <location>
        <begin position="1"/>
        <end position="22"/>
    </location>
</feature>
<feature type="chain" id="PRO_5044607651" description="Type VI secretion system (T6SS) amidase immunity protein Tai4" evidence="1">
    <location>
        <begin position="23"/>
        <end position="157"/>
    </location>
</feature>
<sequence length="157" mass="17720">MKSIPFRLTLTMCTLLSLTSHAADLKENSPEAGARTHAQNYKDMVLATCMAQAYRNDAGAAKDTGSSIGALRDWTYFDLEKSPDAIKSLVDRYLARDYSNPLVEPEIHEVRFDFLKCMDLYHSKALADLVERMVIHPKRTYRQGNHLRARAASSPDK</sequence>